<dbReference type="EMBL" id="MU854649">
    <property type="protein sequence ID" value="KAK4032101.1"/>
    <property type="molecule type" value="Genomic_DNA"/>
</dbReference>
<accession>A0AAN6P5F6</accession>
<evidence type="ECO:0000313" key="2">
    <source>
        <dbReference type="Proteomes" id="UP001303115"/>
    </source>
</evidence>
<dbReference type="Proteomes" id="UP001303115">
    <property type="component" value="Unassembled WGS sequence"/>
</dbReference>
<evidence type="ECO:0000313" key="1">
    <source>
        <dbReference type="EMBL" id="KAK4032101.1"/>
    </source>
</evidence>
<organism evidence="1 2">
    <name type="scientific">Parachaetomium inaequale</name>
    <dbReference type="NCBI Taxonomy" id="2588326"/>
    <lineage>
        <taxon>Eukaryota</taxon>
        <taxon>Fungi</taxon>
        <taxon>Dikarya</taxon>
        <taxon>Ascomycota</taxon>
        <taxon>Pezizomycotina</taxon>
        <taxon>Sordariomycetes</taxon>
        <taxon>Sordariomycetidae</taxon>
        <taxon>Sordariales</taxon>
        <taxon>Chaetomiaceae</taxon>
        <taxon>Parachaetomium</taxon>
    </lineage>
</organism>
<name>A0AAN6P5F6_9PEZI</name>
<comment type="caution">
    <text evidence="1">The sequence shown here is derived from an EMBL/GenBank/DDBJ whole genome shotgun (WGS) entry which is preliminary data.</text>
</comment>
<reference evidence="2" key="1">
    <citation type="journal article" date="2023" name="Mol. Phylogenet. Evol.">
        <title>Genome-scale phylogeny and comparative genomics of the fungal order Sordariales.</title>
        <authorList>
            <person name="Hensen N."/>
            <person name="Bonometti L."/>
            <person name="Westerberg I."/>
            <person name="Brannstrom I.O."/>
            <person name="Guillou S."/>
            <person name="Cros-Aarteil S."/>
            <person name="Calhoun S."/>
            <person name="Haridas S."/>
            <person name="Kuo A."/>
            <person name="Mondo S."/>
            <person name="Pangilinan J."/>
            <person name="Riley R."/>
            <person name="LaButti K."/>
            <person name="Andreopoulos B."/>
            <person name="Lipzen A."/>
            <person name="Chen C."/>
            <person name="Yan M."/>
            <person name="Daum C."/>
            <person name="Ng V."/>
            <person name="Clum A."/>
            <person name="Steindorff A."/>
            <person name="Ohm R.A."/>
            <person name="Martin F."/>
            <person name="Silar P."/>
            <person name="Natvig D.O."/>
            <person name="Lalanne C."/>
            <person name="Gautier V."/>
            <person name="Ament-Velasquez S.L."/>
            <person name="Kruys A."/>
            <person name="Hutchinson M.I."/>
            <person name="Powell A.J."/>
            <person name="Barry K."/>
            <person name="Miller A.N."/>
            <person name="Grigoriev I.V."/>
            <person name="Debuchy R."/>
            <person name="Gladieux P."/>
            <person name="Hiltunen Thoren M."/>
            <person name="Johannesson H."/>
        </authorList>
    </citation>
    <scope>NUCLEOTIDE SEQUENCE [LARGE SCALE GENOMIC DNA]</scope>
    <source>
        <strain evidence="2">CBS 284.82</strain>
    </source>
</reference>
<proteinExistence type="predicted"/>
<gene>
    <name evidence="1" type="ORF">C8A01DRAFT_20784</name>
</gene>
<protein>
    <submittedName>
        <fullName evidence="1">Uncharacterized protein</fullName>
    </submittedName>
</protein>
<keyword evidence="2" id="KW-1185">Reference proteome</keyword>
<sequence length="179" mass="19787">MSYKAVYTLQTSFSTPQTLTILLEYVEMPKNIVVDTQTHTITMHRGENQPKATIEVTSGDGRTASEEVYLEHSSVVCIDFLPRVFDSSVLPMYAISPDRVVVFMQPFAAGMDPLERPVVRFEGGMFENEFGRRIPVETNSEGTDVSGGGQSGVEGFREALARLFGDVAVKWGTQQTLRG</sequence>
<dbReference type="AlphaFoldDB" id="A0AAN6P5F6"/>